<reference evidence="2 3" key="1">
    <citation type="submission" date="2018-01" db="EMBL/GenBank/DDBJ databases">
        <title>Genome Sequencing and Assembly of Anaerobacter polyendosporus strain CT4.</title>
        <authorList>
            <person name="Tachaapaikoon C."/>
            <person name="Sutheeworapong S."/>
            <person name="Jenjaroenpun P."/>
            <person name="Wongsurawat T."/>
            <person name="Nookeaw I."/>
            <person name="Cheawchanlertfa P."/>
            <person name="Kosugi A."/>
            <person name="Cheevadhanarak S."/>
            <person name="Ratanakhanokchai K."/>
        </authorList>
    </citation>
    <scope>NUCLEOTIDE SEQUENCE [LARGE SCALE GENOMIC DNA]</scope>
    <source>
        <strain evidence="2 3">CT4</strain>
    </source>
</reference>
<evidence type="ECO:0000313" key="2">
    <source>
        <dbReference type="EMBL" id="QAA34367.1"/>
    </source>
</evidence>
<dbReference type="RefSeq" id="WP_128215082.1">
    <property type="nucleotide sequence ID" value="NZ_CP025746.1"/>
</dbReference>
<dbReference type="AlphaFoldDB" id="A0A3R5QWL4"/>
<evidence type="ECO:0000256" key="1">
    <source>
        <dbReference type="SAM" id="Phobius"/>
    </source>
</evidence>
<keyword evidence="1" id="KW-0472">Membrane</keyword>
<keyword evidence="3" id="KW-1185">Reference proteome</keyword>
<name>A0A3R5QWL4_9CLOT</name>
<accession>A0A3R5QWL4</accession>
<dbReference type="KEGG" id="cmah:C1I91_23510"/>
<feature type="transmembrane region" description="Helical" evidence="1">
    <location>
        <begin position="115"/>
        <end position="139"/>
    </location>
</feature>
<dbReference type="OrthoDB" id="8230517at2"/>
<feature type="transmembrane region" description="Helical" evidence="1">
    <location>
        <begin position="329"/>
        <end position="348"/>
    </location>
</feature>
<dbReference type="EMBL" id="CP025746">
    <property type="protein sequence ID" value="QAA34367.1"/>
    <property type="molecule type" value="Genomic_DNA"/>
</dbReference>
<dbReference type="Proteomes" id="UP000286268">
    <property type="component" value="Chromosome"/>
</dbReference>
<proteinExistence type="predicted"/>
<keyword evidence="1" id="KW-0812">Transmembrane</keyword>
<sequence>MYKRALRPLWSYDIKNTEQWLTDMSLSGYKLDHINFKNRSFYFIKADKKKLIYRFSYERNENIGISKSLIKDKLEVITSFKRWSLLVNEPENIEIMPSRNSIIERNDRLVRYARIILLALTLLLFLGAMPGLIFIILFGLPMQLSLGVVQLSIYLIYIVVWIFSLYSLIKINSSNKRMLQLEDLEPEVSFIGDKNIEDEIYLGKIPKVVVKVKLGGFYSPDKLELWLKEMSKKGLKLFKVSKNGNRFYFLNEGKTNRKYVVDFKKRVSSEYYEINREAGWKLYFTSKERSYNWSIWAMDYTEGEAEPVMYSNKEDIVEHARKVVISYSILYAPIIVMYLIVLGLTSYICCKMKISI</sequence>
<organism evidence="2 3">
    <name type="scientific">Clostridium manihotivorum</name>
    <dbReference type="NCBI Taxonomy" id="2320868"/>
    <lineage>
        <taxon>Bacteria</taxon>
        <taxon>Bacillati</taxon>
        <taxon>Bacillota</taxon>
        <taxon>Clostridia</taxon>
        <taxon>Eubacteriales</taxon>
        <taxon>Clostridiaceae</taxon>
        <taxon>Clostridium</taxon>
    </lineage>
</organism>
<evidence type="ECO:0008006" key="4">
    <source>
        <dbReference type="Google" id="ProtNLM"/>
    </source>
</evidence>
<dbReference type="Pfam" id="PF11193">
    <property type="entry name" value="DUF2812"/>
    <property type="match status" value="2"/>
</dbReference>
<keyword evidence="1" id="KW-1133">Transmembrane helix</keyword>
<evidence type="ECO:0000313" key="3">
    <source>
        <dbReference type="Proteomes" id="UP000286268"/>
    </source>
</evidence>
<protein>
    <recommendedName>
        <fullName evidence="4">DUF2812 domain-containing protein</fullName>
    </recommendedName>
</protein>
<dbReference type="InterPro" id="IPR021359">
    <property type="entry name" value="DUF2812"/>
</dbReference>
<gene>
    <name evidence="2" type="ORF">C1I91_23510</name>
</gene>
<feature type="transmembrane region" description="Helical" evidence="1">
    <location>
        <begin position="151"/>
        <end position="169"/>
    </location>
</feature>